<dbReference type="InterPro" id="IPR036864">
    <property type="entry name" value="Zn2-C6_fun-type_DNA-bd_sf"/>
</dbReference>
<feature type="compositionally biased region" description="Low complexity" evidence="6">
    <location>
        <begin position="1"/>
        <end position="19"/>
    </location>
</feature>
<keyword evidence="4" id="KW-0804">Transcription</keyword>
<protein>
    <submittedName>
        <fullName evidence="8">Fungal-specific transcription factor domain-containing protein</fullName>
    </submittedName>
</protein>
<name>A0AAN6PDT9_9PEZI</name>
<proteinExistence type="predicted"/>
<keyword evidence="2" id="KW-0479">Metal-binding</keyword>
<dbReference type="AlphaFoldDB" id="A0AAN6PDT9"/>
<sequence length="804" mass="88372">MSATSATQQQQQHQALASSDRASPPAAGPAEPTSLACNPCRKRKLRCSRELPACQHCRKIATECVYETKRNKPGLKPGALENVHRRLDALEHVVQRLDHEAQPGSRDAPSGGGLETRAYSILSLLAQELPKLLEGDARPANSRFVPATNHKRRRTDEDESVSGAATSHGGEEDGASPPALPPPRALDMILEAYFVCIHPWIPMIHQARFRSRLADPRERPKLDVVLRAIVLAASRFVSDQHVVVPRPDRLRCWVVSTAMDCMSVESLQAMIILSFNDIGSGLASRAWSLVGSMTRTVEYLQLTVEHNETGRQPLSQPFASLAPTNDWTEDEERRRVFWNVFVLDRFCSIAMGWNTSLTSDDVHRRLPCDGILWRKQDAVTTPFFGIWNKAAARIGNPIAFLPSEPGAGITAAATDAGIGPGSQSDNPTVESASSPQGIGADMSTVGAYAYCIEATESLSRVTSHFLQQRIDWRQGRDVSLWLTRFKELDLRLVHWKMLLPHKWNADSYLRSTGPRADGSAPFLMDPNLTLAHITHNATMILLHQPIAFPAANLAPFQARLPSACSVETCLAAATEIATITLKYLDNTISILPVAHQYAFCVYIAARVLLVNWRHGYLETELPGDFWALVRALEEFSARWPCQSDDLAAKYAQKLRGLHANCLRDGRLKVNVSAYTAEIEHSTPTSTADHEAEPRDDPYQVQVAQPQRAIVDWGMYGAPGVPSPLSMEERHRPSMAGFSPETSAMAGSGAMPPRRGAEILGLGTEHSLGSISQTLLDQQFGEMDRIIGFEDGPMFAATMDVGGGW</sequence>
<dbReference type="PANTHER" id="PTHR47338">
    <property type="entry name" value="ZN(II)2CYS6 TRANSCRIPTION FACTOR (EUROFUNG)-RELATED"/>
    <property type="match status" value="1"/>
</dbReference>
<dbReference type="Gene3D" id="4.10.240.10">
    <property type="entry name" value="Zn(2)-C6 fungal-type DNA-binding domain"/>
    <property type="match status" value="1"/>
</dbReference>
<evidence type="ECO:0000256" key="1">
    <source>
        <dbReference type="ARBA" id="ARBA00004123"/>
    </source>
</evidence>
<dbReference type="PROSITE" id="PS50048">
    <property type="entry name" value="ZN2_CY6_FUNGAL_2"/>
    <property type="match status" value="1"/>
</dbReference>
<feature type="domain" description="Zn(2)-C6 fungal-type" evidence="7">
    <location>
        <begin position="36"/>
        <end position="66"/>
    </location>
</feature>
<dbReference type="SUPFAM" id="SSF57701">
    <property type="entry name" value="Zn2/Cys6 DNA-binding domain"/>
    <property type="match status" value="1"/>
</dbReference>
<gene>
    <name evidence="8" type="ORF">C8A01DRAFT_49106</name>
</gene>
<dbReference type="EMBL" id="MU854476">
    <property type="protein sequence ID" value="KAK4034521.1"/>
    <property type="molecule type" value="Genomic_DNA"/>
</dbReference>
<dbReference type="GO" id="GO:0008270">
    <property type="term" value="F:zinc ion binding"/>
    <property type="evidence" value="ECO:0007669"/>
    <property type="project" value="InterPro"/>
</dbReference>
<dbReference type="Proteomes" id="UP001303115">
    <property type="component" value="Unassembled WGS sequence"/>
</dbReference>
<accession>A0AAN6PDT9</accession>
<dbReference type="InterPro" id="IPR007219">
    <property type="entry name" value="XnlR_reg_dom"/>
</dbReference>
<dbReference type="SMART" id="SM00066">
    <property type="entry name" value="GAL4"/>
    <property type="match status" value="1"/>
</dbReference>
<feature type="region of interest" description="Disordered" evidence="6">
    <location>
        <begin position="1"/>
        <end position="37"/>
    </location>
</feature>
<dbReference type="PANTHER" id="PTHR47338:SF23">
    <property type="entry name" value="ZN(II)2CYS6 TRANSCRIPTION FACTOR (EUROFUNG)"/>
    <property type="match status" value="1"/>
</dbReference>
<dbReference type="SMART" id="SM00906">
    <property type="entry name" value="Fungal_trans"/>
    <property type="match status" value="1"/>
</dbReference>
<evidence type="ECO:0000256" key="5">
    <source>
        <dbReference type="ARBA" id="ARBA00023242"/>
    </source>
</evidence>
<dbReference type="Pfam" id="PF00172">
    <property type="entry name" value="Zn_clus"/>
    <property type="match status" value="1"/>
</dbReference>
<dbReference type="CDD" id="cd00067">
    <property type="entry name" value="GAL4"/>
    <property type="match status" value="1"/>
</dbReference>
<keyword evidence="3" id="KW-0805">Transcription regulation</keyword>
<evidence type="ECO:0000256" key="4">
    <source>
        <dbReference type="ARBA" id="ARBA00023163"/>
    </source>
</evidence>
<dbReference type="Pfam" id="PF04082">
    <property type="entry name" value="Fungal_trans"/>
    <property type="match status" value="1"/>
</dbReference>
<dbReference type="GO" id="GO:0000981">
    <property type="term" value="F:DNA-binding transcription factor activity, RNA polymerase II-specific"/>
    <property type="evidence" value="ECO:0007669"/>
    <property type="project" value="InterPro"/>
</dbReference>
<keyword evidence="5" id="KW-0539">Nucleus</keyword>
<dbReference type="CDD" id="cd12148">
    <property type="entry name" value="fungal_TF_MHR"/>
    <property type="match status" value="1"/>
</dbReference>
<dbReference type="PROSITE" id="PS00463">
    <property type="entry name" value="ZN2_CY6_FUNGAL_1"/>
    <property type="match status" value="1"/>
</dbReference>
<keyword evidence="9" id="KW-1185">Reference proteome</keyword>
<organism evidence="8 9">
    <name type="scientific">Parachaetomium inaequale</name>
    <dbReference type="NCBI Taxonomy" id="2588326"/>
    <lineage>
        <taxon>Eukaryota</taxon>
        <taxon>Fungi</taxon>
        <taxon>Dikarya</taxon>
        <taxon>Ascomycota</taxon>
        <taxon>Pezizomycotina</taxon>
        <taxon>Sordariomycetes</taxon>
        <taxon>Sordariomycetidae</taxon>
        <taxon>Sordariales</taxon>
        <taxon>Chaetomiaceae</taxon>
        <taxon>Parachaetomium</taxon>
    </lineage>
</organism>
<evidence type="ECO:0000313" key="8">
    <source>
        <dbReference type="EMBL" id="KAK4034521.1"/>
    </source>
</evidence>
<dbReference type="GO" id="GO:0005634">
    <property type="term" value="C:nucleus"/>
    <property type="evidence" value="ECO:0007669"/>
    <property type="project" value="UniProtKB-SubCell"/>
</dbReference>
<dbReference type="GO" id="GO:0006351">
    <property type="term" value="P:DNA-templated transcription"/>
    <property type="evidence" value="ECO:0007669"/>
    <property type="project" value="InterPro"/>
</dbReference>
<evidence type="ECO:0000259" key="7">
    <source>
        <dbReference type="PROSITE" id="PS50048"/>
    </source>
</evidence>
<feature type="region of interest" description="Disordered" evidence="6">
    <location>
        <begin position="415"/>
        <end position="437"/>
    </location>
</feature>
<dbReference type="InterPro" id="IPR001138">
    <property type="entry name" value="Zn2Cys6_DnaBD"/>
</dbReference>
<dbReference type="InterPro" id="IPR050815">
    <property type="entry name" value="TF_fung"/>
</dbReference>
<dbReference type="GO" id="GO:0003677">
    <property type="term" value="F:DNA binding"/>
    <property type="evidence" value="ECO:0007669"/>
    <property type="project" value="InterPro"/>
</dbReference>
<reference evidence="9" key="1">
    <citation type="journal article" date="2023" name="Mol. Phylogenet. Evol.">
        <title>Genome-scale phylogeny and comparative genomics of the fungal order Sordariales.</title>
        <authorList>
            <person name="Hensen N."/>
            <person name="Bonometti L."/>
            <person name="Westerberg I."/>
            <person name="Brannstrom I.O."/>
            <person name="Guillou S."/>
            <person name="Cros-Aarteil S."/>
            <person name="Calhoun S."/>
            <person name="Haridas S."/>
            <person name="Kuo A."/>
            <person name="Mondo S."/>
            <person name="Pangilinan J."/>
            <person name="Riley R."/>
            <person name="LaButti K."/>
            <person name="Andreopoulos B."/>
            <person name="Lipzen A."/>
            <person name="Chen C."/>
            <person name="Yan M."/>
            <person name="Daum C."/>
            <person name="Ng V."/>
            <person name="Clum A."/>
            <person name="Steindorff A."/>
            <person name="Ohm R.A."/>
            <person name="Martin F."/>
            <person name="Silar P."/>
            <person name="Natvig D.O."/>
            <person name="Lalanne C."/>
            <person name="Gautier V."/>
            <person name="Ament-Velasquez S.L."/>
            <person name="Kruys A."/>
            <person name="Hutchinson M.I."/>
            <person name="Powell A.J."/>
            <person name="Barry K."/>
            <person name="Miller A.N."/>
            <person name="Grigoriev I.V."/>
            <person name="Debuchy R."/>
            <person name="Gladieux P."/>
            <person name="Hiltunen Thoren M."/>
            <person name="Johannesson H."/>
        </authorList>
    </citation>
    <scope>NUCLEOTIDE SEQUENCE [LARGE SCALE GENOMIC DNA]</scope>
    <source>
        <strain evidence="9">CBS 284.82</strain>
    </source>
</reference>
<comment type="caution">
    <text evidence="8">The sequence shown here is derived from an EMBL/GenBank/DDBJ whole genome shotgun (WGS) entry which is preliminary data.</text>
</comment>
<evidence type="ECO:0000313" key="9">
    <source>
        <dbReference type="Proteomes" id="UP001303115"/>
    </source>
</evidence>
<feature type="compositionally biased region" description="Basic and acidic residues" evidence="6">
    <location>
        <begin position="687"/>
        <end position="697"/>
    </location>
</feature>
<feature type="region of interest" description="Disordered" evidence="6">
    <location>
        <begin position="140"/>
        <end position="181"/>
    </location>
</feature>
<comment type="subcellular location">
    <subcellularLocation>
        <location evidence="1">Nucleus</location>
    </subcellularLocation>
</comment>
<evidence type="ECO:0000256" key="2">
    <source>
        <dbReference type="ARBA" id="ARBA00022723"/>
    </source>
</evidence>
<feature type="compositionally biased region" description="Polar residues" evidence="6">
    <location>
        <begin position="422"/>
        <end position="436"/>
    </location>
</feature>
<evidence type="ECO:0000256" key="6">
    <source>
        <dbReference type="SAM" id="MobiDB-lite"/>
    </source>
</evidence>
<evidence type="ECO:0000256" key="3">
    <source>
        <dbReference type="ARBA" id="ARBA00023015"/>
    </source>
</evidence>
<feature type="region of interest" description="Disordered" evidence="6">
    <location>
        <begin position="680"/>
        <end position="699"/>
    </location>
</feature>